<evidence type="ECO:0000256" key="7">
    <source>
        <dbReference type="RuleBase" id="RU363032"/>
    </source>
</evidence>
<dbReference type="Gene3D" id="1.10.3720.10">
    <property type="entry name" value="MetI-like"/>
    <property type="match status" value="1"/>
</dbReference>
<dbReference type="EMBL" id="FOSK01000012">
    <property type="protein sequence ID" value="SFK94958.1"/>
    <property type="molecule type" value="Genomic_DNA"/>
</dbReference>
<sequence length="292" mass="32202">MADTASLGSASGEYVAPKRFNPWPVVIFICLFTLAILFLAPTFGVLLSSVKTTRDIALGDLWAIPSSMYWGNYIEVLSNPAVHGYMLNTFLVAAPATAFSIGLGTLAGYVFSKLPFKGSDLVFLLVVSGMFFPPQVILIPLFRLFNLMGLIDTLWPMIIVHTALGIPICTLLMRNFFATVPNPLREAAILEGANEWQVLTKIALPISLPAIAVLATLQFTWIWNDFLWPLIFTQSDEKRTIMLGLVFMKGQYSVAWGIQGAMSLIASLPTLIVFLFFQRYFIKGMTMGAVKG</sequence>
<evidence type="ECO:0000256" key="3">
    <source>
        <dbReference type="ARBA" id="ARBA00022475"/>
    </source>
</evidence>
<gene>
    <name evidence="9" type="ORF">SAMN04488518_11282</name>
</gene>
<organism evidence="9 10">
    <name type="scientific">Pseudovibrio ascidiaceicola</name>
    <dbReference type="NCBI Taxonomy" id="285279"/>
    <lineage>
        <taxon>Bacteria</taxon>
        <taxon>Pseudomonadati</taxon>
        <taxon>Pseudomonadota</taxon>
        <taxon>Alphaproteobacteria</taxon>
        <taxon>Hyphomicrobiales</taxon>
        <taxon>Stappiaceae</taxon>
        <taxon>Pseudovibrio</taxon>
    </lineage>
</organism>
<evidence type="ECO:0000256" key="2">
    <source>
        <dbReference type="ARBA" id="ARBA00022448"/>
    </source>
</evidence>
<feature type="transmembrane region" description="Helical" evidence="7">
    <location>
        <begin position="56"/>
        <end position="73"/>
    </location>
</feature>
<evidence type="ECO:0000256" key="6">
    <source>
        <dbReference type="ARBA" id="ARBA00023136"/>
    </source>
</evidence>
<keyword evidence="6 7" id="KW-0472">Membrane</keyword>
<dbReference type="SUPFAM" id="SSF161098">
    <property type="entry name" value="MetI-like"/>
    <property type="match status" value="1"/>
</dbReference>
<keyword evidence="2 7" id="KW-0813">Transport</keyword>
<feature type="transmembrane region" description="Helical" evidence="7">
    <location>
        <begin position="23"/>
        <end position="47"/>
    </location>
</feature>
<name>A0A1I4DMU6_9HYPH</name>
<feature type="transmembrane region" description="Helical" evidence="7">
    <location>
        <begin position="254"/>
        <end position="277"/>
    </location>
</feature>
<dbReference type="PROSITE" id="PS50928">
    <property type="entry name" value="ABC_TM1"/>
    <property type="match status" value="1"/>
</dbReference>
<accession>A0A1I4DMU6</accession>
<evidence type="ECO:0000313" key="10">
    <source>
        <dbReference type="Proteomes" id="UP000199598"/>
    </source>
</evidence>
<reference evidence="9 10" key="1">
    <citation type="submission" date="2016-10" db="EMBL/GenBank/DDBJ databases">
        <authorList>
            <person name="Varghese N."/>
            <person name="Submissions S."/>
        </authorList>
    </citation>
    <scope>NUCLEOTIDE SEQUENCE [LARGE SCALE GENOMIC DNA]</scope>
    <source>
        <strain evidence="9 10">DSM 16392</strain>
    </source>
</reference>
<proteinExistence type="inferred from homology"/>
<keyword evidence="9" id="KW-0762">Sugar transport</keyword>
<feature type="domain" description="ABC transmembrane type-1" evidence="8">
    <location>
        <begin position="86"/>
        <end position="277"/>
    </location>
</feature>
<dbReference type="RefSeq" id="WP_093522342.1">
    <property type="nucleotide sequence ID" value="NZ_FOSK01000012.1"/>
</dbReference>
<dbReference type="CDD" id="cd06261">
    <property type="entry name" value="TM_PBP2"/>
    <property type="match status" value="1"/>
</dbReference>
<feature type="transmembrane region" description="Helical" evidence="7">
    <location>
        <begin position="154"/>
        <end position="177"/>
    </location>
</feature>
<evidence type="ECO:0000256" key="5">
    <source>
        <dbReference type="ARBA" id="ARBA00022989"/>
    </source>
</evidence>
<keyword evidence="5 7" id="KW-1133">Transmembrane helix</keyword>
<dbReference type="Proteomes" id="UP000199598">
    <property type="component" value="Unassembled WGS sequence"/>
</dbReference>
<keyword evidence="3" id="KW-1003">Cell membrane</keyword>
<dbReference type="PANTHER" id="PTHR43744">
    <property type="entry name" value="ABC TRANSPORTER PERMEASE PROTEIN MG189-RELATED-RELATED"/>
    <property type="match status" value="1"/>
</dbReference>
<evidence type="ECO:0000259" key="8">
    <source>
        <dbReference type="PROSITE" id="PS50928"/>
    </source>
</evidence>
<comment type="caution">
    <text evidence="9">The sequence shown here is derived from an EMBL/GenBank/DDBJ whole genome shotgun (WGS) entry which is preliminary data.</text>
</comment>
<comment type="similarity">
    <text evidence="7">Belongs to the binding-protein-dependent transport system permease family.</text>
</comment>
<feature type="transmembrane region" description="Helical" evidence="7">
    <location>
        <begin position="85"/>
        <end position="109"/>
    </location>
</feature>
<keyword evidence="4 7" id="KW-0812">Transmembrane</keyword>
<evidence type="ECO:0000256" key="1">
    <source>
        <dbReference type="ARBA" id="ARBA00004651"/>
    </source>
</evidence>
<keyword evidence="10" id="KW-1185">Reference proteome</keyword>
<dbReference type="Pfam" id="PF00528">
    <property type="entry name" value="BPD_transp_1"/>
    <property type="match status" value="1"/>
</dbReference>
<protein>
    <submittedName>
        <fullName evidence="9">Multiple sugar transport system permease protein</fullName>
    </submittedName>
</protein>
<feature type="transmembrane region" description="Helical" evidence="7">
    <location>
        <begin position="121"/>
        <end position="142"/>
    </location>
</feature>
<dbReference type="InterPro" id="IPR035906">
    <property type="entry name" value="MetI-like_sf"/>
</dbReference>
<evidence type="ECO:0000256" key="4">
    <source>
        <dbReference type="ARBA" id="ARBA00022692"/>
    </source>
</evidence>
<feature type="transmembrane region" description="Helical" evidence="7">
    <location>
        <begin position="198"/>
        <end position="223"/>
    </location>
</feature>
<evidence type="ECO:0000313" key="9">
    <source>
        <dbReference type="EMBL" id="SFK94958.1"/>
    </source>
</evidence>
<comment type="subcellular location">
    <subcellularLocation>
        <location evidence="1 7">Cell membrane</location>
        <topology evidence="1 7">Multi-pass membrane protein</topology>
    </subcellularLocation>
</comment>
<dbReference type="InterPro" id="IPR000515">
    <property type="entry name" value="MetI-like"/>
</dbReference>